<dbReference type="Pfam" id="PF00825">
    <property type="entry name" value="Ribonuclease_P"/>
    <property type="match status" value="1"/>
</dbReference>
<evidence type="ECO:0000256" key="6">
    <source>
        <dbReference type="ARBA" id="ARBA00022884"/>
    </source>
</evidence>
<comment type="caution">
    <text evidence="9">The sequence shown here is derived from an EMBL/GenBank/DDBJ whole genome shotgun (WGS) entry which is preliminary data.</text>
</comment>
<evidence type="ECO:0000313" key="9">
    <source>
        <dbReference type="EMBL" id="RNI37861.1"/>
    </source>
</evidence>
<dbReference type="NCBIfam" id="TIGR00188">
    <property type="entry name" value="rnpA"/>
    <property type="match status" value="1"/>
</dbReference>
<gene>
    <name evidence="7 9" type="primary">rnpA</name>
    <name evidence="9" type="ORF">EFY79_06335</name>
</gene>
<dbReference type="InterPro" id="IPR020539">
    <property type="entry name" value="RNase_P_CS"/>
</dbReference>
<name>A0A3M9NJH7_9BACT</name>
<dbReference type="EMBL" id="RJJR01000004">
    <property type="protein sequence ID" value="RNI37861.1"/>
    <property type="molecule type" value="Genomic_DNA"/>
</dbReference>
<accession>A0A3M9NJH7</accession>
<dbReference type="PANTHER" id="PTHR33992">
    <property type="entry name" value="RIBONUCLEASE P PROTEIN COMPONENT"/>
    <property type="match status" value="1"/>
</dbReference>
<dbReference type="InterPro" id="IPR020568">
    <property type="entry name" value="Ribosomal_Su5_D2-typ_SF"/>
</dbReference>
<dbReference type="GO" id="GO:0000049">
    <property type="term" value="F:tRNA binding"/>
    <property type="evidence" value="ECO:0007669"/>
    <property type="project" value="UniProtKB-UniRule"/>
</dbReference>
<dbReference type="GO" id="GO:0030677">
    <property type="term" value="C:ribonuclease P complex"/>
    <property type="evidence" value="ECO:0007669"/>
    <property type="project" value="TreeGrafter"/>
</dbReference>
<reference evidence="9 10" key="1">
    <citation type="submission" date="2018-11" db="EMBL/GenBank/DDBJ databases">
        <title>Draft genome sequence of Ferruginibacter sp. BO-59.</title>
        <authorList>
            <person name="Im W.T."/>
        </authorList>
    </citation>
    <scope>NUCLEOTIDE SEQUENCE [LARGE SCALE GENOMIC DNA]</scope>
    <source>
        <strain evidence="9 10">BO-59</strain>
    </source>
</reference>
<evidence type="ECO:0000256" key="8">
    <source>
        <dbReference type="NCBIfam" id="TIGR00188"/>
    </source>
</evidence>
<dbReference type="PROSITE" id="PS00648">
    <property type="entry name" value="RIBONUCLEASE_P"/>
    <property type="match status" value="1"/>
</dbReference>
<keyword evidence="3 7" id="KW-0540">Nuclease</keyword>
<evidence type="ECO:0000256" key="5">
    <source>
        <dbReference type="ARBA" id="ARBA00022801"/>
    </source>
</evidence>
<dbReference type="Gene3D" id="3.30.230.10">
    <property type="match status" value="1"/>
</dbReference>
<evidence type="ECO:0000256" key="4">
    <source>
        <dbReference type="ARBA" id="ARBA00022759"/>
    </source>
</evidence>
<evidence type="ECO:0000256" key="7">
    <source>
        <dbReference type="HAMAP-Rule" id="MF_00227"/>
    </source>
</evidence>
<comment type="function">
    <text evidence="1 7">RNaseP catalyzes the removal of the 5'-leader sequence from pre-tRNA to produce the mature 5'-terminus. It can also cleave other RNA substrates such as 4.5S RNA. The protein component plays an auxiliary but essential role in vivo by binding to the 5'-leader sequence and broadening the substrate specificity of the ribozyme.</text>
</comment>
<dbReference type="SUPFAM" id="SSF54211">
    <property type="entry name" value="Ribosomal protein S5 domain 2-like"/>
    <property type="match status" value="1"/>
</dbReference>
<evidence type="ECO:0000256" key="1">
    <source>
        <dbReference type="ARBA" id="ARBA00002663"/>
    </source>
</evidence>
<evidence type="ECO:0000313" key="10">
    <source>
        <dbReference type="Proteomes" id="UP000267223"/>
    </source>
</evidence>
<dbReference type="RefSeq" id="WP_123119850.1">
    <property type="nucleotide sequence ID" value="NZ_RJJR01000004.1"/>
</dbReference>
<keyword evidence="10" id="KW-1185">Reference proteome</keyword>
<sequence length="129" mass="15129">MTSRATFKRKEKLKSRKTIQKLFNEGKSFSNFPIKAIYLPVEKQDFALKAGFAVSSKNFKKAVERNRVKRLMRESYRVQKNYLSEQLISTGQQLVVFFIYTSKELPDYHQVFQQMQIVLERIGKAIAAK</sequence>
<dbReference type="GO" id="GO:0004526">
    <property type="term" value="F:ribonuclease P activity"/>
    <property type="evidence" value="ECO:0007669"/>
    <property type="project" value="UniProtKB-UniRule"/>
</dbReference>
<dbReference type="GO" id="GO:0042781">
    <property type="term" value="F:3'-tRNA processing endoribonuclease activity"/>
    <property type="evidence" value="ECO:0007669"/>
    <property type="project" value="TreeGrafter"/>
</dbReference>
<comment type="catalytic activity">
    <reaction evidence="7">
        <text>Endonucleolytic cleavage of RNA, removing 5'-extranucleotides from tRNA precursor.</text>
        <dbReference type="EC" id="3.1.26.5"/>
    </reaction>
</comment>
<keyword evidence="2 7" id="KW-0819">tRNA processing</keyword>
<keyword evidence="5 7" id="KW-0378">Hydrolase</keyword>
<keyword evidence="6 7" id="KW-0694">RNA-binding</keyword>
<dbReference type="Proteomes" id="UP000267223">
    <property type="component" value="Unassembled WGS sequence"/>
</dbReference>
<dbReference type="OrthoDB" id="1524972at2"/>
<keyword evidence="4 7" id="KW-0255">Endonuclease</keyword>
<dbReference type="InterPro" id="IPR014721">
    <property type="entry name" value="Ribsml_uS5_D2-typ_fold_subgr"/>
</dbReference>
<proteinExistence type="inferred from homology"/>
<dbReference type="GO" id="GO:0001682">
    <property type="term" value="P:tRNA 5'-leader removal"/>
    <property type="evidence" value="ECO:0007669"/>
    <property type="project" value="UniProtKB-UniRule"/>
</dbReference>
<dbReference type="EC" id="3.1.26.5" evidence="7 8"/>
<comment type="similarity">
    <text evidence="7">Belongs to the RnpA family.</text>
</comment>
<dbReference type="PANTHER" id="PTHR33992:SF1">
    <property type="entry name" value="RIBONUCLEASE P PROTEIN COMPONENT"/>
    <property type="match status" value="1"/>
</dbReference>
<evidence type="ECO:0000256" key="3">
    <source>
        <dbReference type="ARBA" id="ARBA00022722"/>
    </source>
</evidence>
<evidence type="ECO:0000256" key="2">
    <source>
        <dbReference type="ARBA" id="ARBA00022694"/>
    </source>
</evidence>
<dbReference type="HAMAP" id="MF_00227">
    <property type="entry name" value="RNase_P"/>
    <property type="match status" value="1"/>
</dbReference>
<organism evidence="9 10">
    <name type="scientific">Hanamia caeni</name>
    <dbReference type="NCBI Taxonomy" id="2294116"/>
    <lineage>
        <taxon>Bacteria</taxon>
        <taxon>Pseudomonadati</taxon>
        <taxon>Bacteroidota</taxon>
        <taxon>Chitinophagia</taxon>
        <taxon>Chitinophagales</taxon>
        <taxon>Chitinophagaceae</taxon>
        <taxon>Hanamia</taxon>
    </lineage>
</organism>
<comment type="subunit">
    <text evidence="7">Consists of a catalytic RNA component (M1 or rnpB) and a protein subunit.</text>
</comment>
<protein>
    <recommendedName>
        <fullName evidence="7 8">Ribonuclease P protein component</fullName>
        <shortName evidence="7">RNase P protein</shortName>
        <shortName evidence="7">RNaseP protein</shortName>
        <ecNumber evidence="7 8">3.1.26.5</ecNumber>
    </recommendedName>
    <alternativeName>
        <fullName evidence="7">Protein C5</fullName>
    </alternativeName>
</protein>
<dbReference type="AlphaFoldDB" id="A0A3M9NJH7"/>
<dbReference type="InterPro" id="IPR000100">
    <property type="entry name" value="RNase_P"/>
</dbReference>